<evidence type="ECO:0000256" key="1">
    <source>
        <dbReference type="ARBA" id="ARBA00022670"/>
    </source>
</evidence>
<keyword evidence="14" id="KW-1185">Reference proteome</keyword>
<dbReference type="InterPro" id="IPR001254">
    <property type="entry name" value="Trypsin_dom"/>
</dbReference>
<dbReference type="SMART" id="SM00020">
    <property type="entry name" value="Tryp_SPc"/>
    <property type="match status" value="1"/>
</dbReference>
<dbReference type="InterPro" id="IPR050430">
    <property type="entry name" value="Peptidase_S1"/>
</dbReference>
<evidence type="ECO:0000313" key="13">
    <source>
        <dbReference type="EMBL" id="CAH2098979.1"/>
    </source>
</evidence>
<evidence type="ECO:0000256" key="11">
    <source>
        <dbReference type="SAM" id="SignalP"/>
    </source>
</evidence>
<organism evidence="13 14">
    <name type="scientific">Euphydryas editha</name>
    <name type="common">Edith's checkerspot</name>
    <dbReference type="NCBI Taxonomy" id="104508"/>
    <lineage>
        <taxon>Eukaryota</taxon>
        <taxon>Metazoa</taxon>
        <taxon>Ecdysozoa</taxon>
        <taxon>Arthropoda</taxon>
        <taxon>Hexapoda</taxon>
        <taxon>Insecta</taxon>
        <taxon>Pterygota</taxon>
        <taxon>Neoptera</taxon>
        <taxon>Endopterygota</taxon>
        <taxon>Lepidoptera</taxon>
        <taxon>Glossata</taxon>
        <taxon>Ditrysia</taxon>
        <taxon>Papilionoidea</taxon>
        <taxon>Nymphalidae</taxon>
        <taxon>Nymphalinae</taxon>
        <taxon>Euphydryas</taxon>
    </lineage>
</organism>
<feature type="chain" id="PRO_5043908539" description="trypsin" evidence="11">
    <location>
        <begin position="18"/>
        <end position="300"/>
    </location>
</feature>
<dbReference type="GO" id="GO:0007586">
    <property type="term" value="P:digestion"/>
    <property type="evidence" value="ECO:0007669"/>
    <property type="project" value="UniProtKB-KW"/>
</dbReference>
<dbReference type="SUPFAM" id="SSF50494">
    <property type="entry name" value="Trypsin-like serine proteases"/>
    <property type="match status" value="1"/>
</dbReference>
<keyword evidence="5" id="KW-0865">Zymogen</keyword>
<keyword evidence="3 10" id="KW-0378">Hydrolase</keyword>
<keyword evidence="4 10" id="KW-0720">Serine protease</keyword>
<feature type="domain" description="Peptidase S1" evidence="12">
    <location>
        <begin position="77"/>
        <end position="297"/>
    </location>
</feature>
<dbReference type="PROSITE" id="PS00134">
    <property type="entry name" value="TRYPSIN_HIS"/>
    <property type="match status" value="1"/>
</dbReference>
<dbReference type="InterPro" id="IPR001314">
    <property type="entry name" value="Peptidase_S1A"/>
</dbReference>
<comment type="catalytic activity">
    <reaction evidence="8">
        <text>Preferential cleavage: Arg-|-Xaa, Lys-|-Xaa.</text>
        <dbReference type="EC" id="3.4.21.4"/>
    </reaction>
</comment>
<proteinExistence type="inferred from homology"/>
<name>A0AAU9UMV1_EUPED</name>
<dbReference type="InterPro" id="IPR043504">
    <property type="entry name" value="Peptidase_S1_PA_chymotrypsin"/>
</dbReference>
<dbReference type="PRINTS" id="PR00722">
    <property type="entry name" value="CHYMOTRYPSIN"/>
</dbReference>
<dbReference type="Proteomes" id="UP001153954">
    <property type="component" value="Unassembled WGS sequence"/>
</dbReference>
<evidence type="ECO:0000256" key="7">
    <source>
        <dbReference type="ARBA" id="ARBA00024195"/>
    </source>
</evidence>
<evidence type="ECO:0000256" key="9">
    <source>
        <dbReference type="ARBA" id="ARBA00038868"/>
    </source>
</evidence>
<keyword evidence="1 10" id="KW-0645">Protease</keyword>
<evidence type="ECO:0000256" key="10">
    <source>
        <dbReference type="RuleBase" id="RU363034"/>
    </source>
</evidence>
<dbReference type="Pfam" id="PF00089">
    <property type="entry name" value="Trypsin"/>
    <property type="match status" value="1"/>
</dbReference>
<feature type="signal peptide" evidence="11">
    <location>
        <begin position="1"/>
        <end position="17"/>
    </location>
</feature>
<evidence type="ECO:0000256" key="5">
    <source>
        <dbReference type="ARBA" id="ARBA00023145"/>
    </source>
</evidence>
<dbReference type="EC" id="3.4.21.4" evidence="9"/>
<comment type="caution">
    <text evidence="13">The sequence shown here is derived from an EMBL/GenBank/DDBJ whole genome shotgun (WGS) entry which is preliminary data.</text>
</comment>
<evidence type="ECO:0000313" key="14">
    <source>
        <dbReference type="Proteomes" id="UP001153954"/>
    </source>
</evidence>
<protein>
    <recommendedName>
        <fullName evidence="9">trypsin</fullName>
        <ecNumber evidence="9">3.4.21.4</ecNumber>
    </recommendedName>
</protein>
<evidence type="ECO:0000259" key="12">
    <source>
        <dbReference type="PROSITE" id="PS50240"/>
    </source>
</evidence>
<dbReference type="PANTHER" id="PTHR24276">
    <property type="entry name" value="POLYSERASE-RELATED"/>
    <property type="match status" value="1"/>
</dbReference>
<keyword evidence="11" id="KW-0732">Signal</keyword>
<dbReference type="GO" id="GO:0006508">
    <property type="term" value="P:proteolysis"/>
    <property type="evidence" value="ECO:0007669"/>
    <property type="project" value="UniProtKB-KW"/>
</dbReference>
<evidence type="ECO:0000256" key="3">
    <source>
        <dbReference type="ARBA" id="ARBA00022801"/>
    </source>
</evidence>
<dbReference type="PROSITE" id="PS00135">
    <property type="entry name" value="TRYPSIN_SER"/>
    <property type="match status" value="1"/>
</dbReference>
<dbReference type="InterPro" id="IPR009003">
    <property type="entry name" value="Peptidase_S1_PA"/>
</dbReference>
<comment type="similarity">
    <text evidence="7">Belongs to the peptidase S1 family. CLIP subfamily.</text>
</comment>
<evidence type="ECO:0000256" key="4">
    <source>
        <dbReference type="ARBA" id="ARBA00022825"/>
    </source>
</evidence>
<accession>A0AAU9UMV1</accession>
<evidence type="ECO:0000256" key="8">
    <source>
        <dbReference type="ARBA" id="ARBA00036320"/>
    </source>
</evidence>
<keyword evidence="2" id="KW-0222">Digestion</keyword>
<evidence type="ECO:0000256" key="6">
    <source>
        <dbReference type="ARBA" id="ARBA00023157"/>
    </source>
</evidence>
<keyword evidence="6" id="KW-1015">Disulfide bond</keyword>
<dbReference type="InterPro" id="IPR018114">
    <property type="entry name" value="TRYPSIN_HIS"/>
</dbReference>
<reference evidence="13" key="1">
    <citation type="submission" date="2022-03" db="EMBL/GenBank/DDBJ databases">
        <authorList>
            <person name="Tunstrom K."/>
        </authorList>
    </citation>
    <scope>NUCLEOTIDE SEQUENCE</scope>
</reference>
<dbReference type="GO" id="GO:0004252">
    <property type="term" value="F:serine-type endopeptidase activity"/>
    <property type="evidence" value="ECO:0007669"/>
    <property type="project" value="UniProtKB-EC"/>
</dbReference>
<dbReference type="EMBL" id="CAKOGL010000021">
    <property type="protein sequence ID" value="CAH2098979.1"/>
    <property type="molecule type" value="Genomic_DNA"/>
</dbReference>
<dbReference type="PANTHER" id="PTHR24276:SF97">
    <property type="entry name" value="GH13245P2-RELATED"/>
    <property type="match status" value="1"/>
</dbReference>
<dbReference type="Gene3D" id="2.40.10.10">
    <property type="entry name" value="Trypsin-like serine proteases"/>
    <property type="match status" value="1"/>
</dbReference>
<evidence type="ECO:0000256" key="2">
    <source>
        <dbReference type="ARBA" id="ARBA00022757"/>
    </source>
</evidence>
<dbReference type="FunFam" id="2.40.10.10:FF:000002">
    <property type="entry name" value="Transmembrane protease serine"/>
    <property type="match status" value="1"/>
</dbReference>
<dbReference type="CDD" id="cd00190">
    <property type="entry name" value="Tryp_SPc"/>
    <property type="match status" value="1"/>
</dbReference>
<sequence>MWKLTFVFNLVLSVVLTEFIENDKIYSGRLTPECVKHYHQMYITREVPPRRYLYHHEILAGLEELEKNAFADIGFRIVGGEKISIETVPFQVLYGKYCGGTLISPDWVLTAAHCNIKESFVYAGSTQRDHTEGYRICAHFLHPLWNTTNPRDHDYDYQLVLLERPIPVTPMSRPIAIGSYSDIQAGELVSVSGWGHLAYKKSSMQNLLRRIYIPIMTQEECSLMDNDVYKKLTPRMFCAGYVEGNKDSCQGDSGGPVVINGKLIGLVSYGVGCAAPNKPGVYSNVPAARDWIRNVTGLPL</sequence>
<dbReference type="AlphaFoldDB" id="A0AAU9UMV1"/>
<dbReference type="PROSITE" id="PS50240">
    <property type="entry name" value="TRYPSIN_DOM"/>
    <property type="match status" value="1"/>
</dbReference>
<gene>
    <name evidence="13" type="ORF">EEDITHA_LOCUS14032</name>
</gene>
<dbReference type="InterPro" id="IPR033116">
    <property type="entry name" value="TRYPSIN_SER"/>
</dbReference>